<dbReference type="Pfam" id="PF00296">
    <property type="entry name" value="Bac_luciferase"/>
    <property type="match status" value="1"/>
</dbReference>
<organism evidence="2 3">
    <name type="scientific">Actinocorallia aurantiaca</name>
    <dbReference type="NCBI Taxonomy" id="46204"/>
    <lineage>
        <taxon>Bacteria</taxon>
        <taxon>Bacillati</taxon>
        <taxon>Actinomycetota</taxon>
        <taxon>Actinomycetes</taxon>
        <taxon>Streptosporangiales</taxon>
        <taxon>Thermomonosporaceae</taxon>
        <taxon>Actinocorallia</taxon>
    </lineage>
</organism>
<dbReference type="Proteomes" id="UP001501842">
    <property type="component" value="Unassembled WGS sequence"/>
</dbReference>
<dbReference type="PANTHER" id="PTHR43244">
    <property type="match status" value="1"/>
</dbReference>
<dbReference type="Gene3D" id="3.20.20.30">
    <property type="entry name" value="Luciferase-like domain"/>
    <property type="match status" value="1"/>
</dbReference>
<dbReference type="EMBL" id="BAAATZ010000033">
    <property type="protein sequence ID" value="GAA2736803.1"/>
    <property type="molecule type" value="Genomic_DNA"/>
</dbReference>
<dbReference type="InterPro" id="IPR011251">
    <property type="entry name" value="Luciferase-like_dom"/>
</dbReference>
<dbReference type="SUPFAM" id="SSF51679">
    <property type="entry name" value="Bacterial luciferase-like"/>
    <property type="match status" value="1"/>
</dbReference>
<proteinExistence type="predicted"/>
<evidence type="ECO:0000259" key="1">
    <source>
        <dbReference type="Pfam" id="PF00296"/>
    </source>
</evidence>
<sequence>MKLDVQLDGRPDEAAQRARALIAAGVDGLFTFEGPHDVFLPLIVAAGSSDVPPTDLMTNVAIAIPRSPMHLANMAYDLQLLSRGRFRLGLGSQIRPHIENRYGSTWSRPAARMRETVLAVKAILNSWQDGTRLDFRGEFTKHTLMPATFVPGPNPHGVPPVLLGALGPVMTRTAAEVADGLLVMPFHSHRHFRERTLPAVAEGLKLAGRERIDLYPQAIVAMGDTPEEIEAATFGVKALLAFYGSTPAYRPVLDVEGWGDLQPELNALSKTGDIMTMIGLIDDQVMRTLAVVGTPAECAAEIKSRFGDVAERVCAYFPGSTHPPETMAALATELRTTTGSGSSPRS</sequence>
<dbReference type="RefSeq" id="WP_344456435.1">
    <property type="nucleotide sequence ID" value="NZ_BAAATZ010000033.1"/>
</dbReference>
<keyword evidence="3" id="KW-1185">Reference proteome</keyword>
<name>A0ABP6H8F8_9ACTN</name>
<evidence type="ECO:0000313" key="3">
    <source>
        <dbReference type="Proteomes" id="UP001501842"/>
    </source>
</evidence>
<dbReference type="CDD" id="cd01097">
    <property type="entry name" value="Tetrahydromethanopterin_reductase"/>
    <property type="match status" value="1"/>
</dbReference>
<dbReference type="PANTHER" id="PTHR43244:SF2">
    <property type="entry name" value="CONSERVED HYPOTHETICAL ALANINE AND PROLINE-RICH PROTEIN"/>
    <property type="match status" value="1"/>
</dbReference>
<dbReference type="InterPro" id="IPR036661">
    <property type="entry name" value="Luciferase-like_sf"/>
</dbReference>
<gene>
    <name evidence="2" type="ORF">GCM10010439_64790</name>
</gene>
<reference evidence="3" key="1">
    <citation type="journal article" date="2019" name="Int. J. Syst. Evol. Microbiol.">
        <title>The Global Catalogue of Microorganisms (GCM) 10K type strain sequencing project: providing services to taxonomists for standard genome sequencing and annotation.</title>
        <authorList>
            <consortium name="The Broad Institute Genomics Platform"/>
            <consortium name="The Broad Institute Genome Sequencing Center for Infectious Disease"/>
            <person name="Wu L."/>
            <person name="Ma J."/>
        </authorList>
    </citation>
    <scope>NUCLEOTIDE SEQUENCE [LARGE SCALE GENOMIC DNA]</scope>
    <source>
        <strain evidence="3">JCM 8201</strain>
    </source>
</reference>
<evidence type="ECO:0000313" key="2">
    <source>
        <dbReference type="EMBL" id="GAA2736803.1"/>
    </source>
</evidence>
<feature type="domain" description="Luciferase-like" evidence="1">
    <location>
        <begin position="10"/>
        <end position="304"/>
    </location>
</feature>
<dbReference type="InterPro" id="IPR019919">
    <property type="entry name" value="Lucif-like_OxRdtase_MSMEG_2256"/>
</dbReference>
<dbReference type="NCBIfam" id="TIGR03617">
    <property type="entry name" value="F420_MSMEG_2256"/>
    <property type="match status" value="1"/>
</dbReference>
<accession>A0ABP6H8F8</accession>
<dbReference type="InterPro" id="IPR050564">
    <property type="entry name" value="F420-G6PD/mer"/>
</dbReference>
<protein>
    <submittedName>
        <fullName evidence="2">LLM class F420-dependent oxidoreductase</fullName>
    </submittedName>
</protein>
<comment type="caution">
    <text evidence="2">The sequence shown here is derived from an EMBL/GenBank/DDBJ whole genome shotgun (WGS) entry which is preliminary data.</text>
</comment>